<keyword evidence="5" id="KW-0812">Transmembrane</keyword>
<comment type="caution">
    <text evidence="10">The sequence shown here is derived from an EMBL/GenBank/DDBJ whole genome shotgun (WGS) entry which is preliminary data.</text>
</comment>
<evidence type="ECO:0000256" key="1">
    <source>
        <dbReference type="ARBA" id="ARBA00004374"/>
    </source>
</evidence>
<gene>
    <name evidence="10" type="primary">TOM40</name>
    <name evidence="10" type="ORF">HK103_004339</name>
</gene>
<protein>
    <submittedName>
        <fullName evidence="10">Translocase of outer mitochondrial membrane</fullName>
    </submittedName>
</protein>
<sequence length="357" mass="38882">MSLLQEILDKLHAARAELQSPGTYEGLHREATGIFPVNYMIDGAKFDLTSIHSQNFQTTHSLEWGSNPQKPASYNFGAMFGTNQMALHGMVDGQGNLRARGQYNWIEQTEEQQEQKFSSISKIQAQLATNSPQSAVVLEQEITGKDYSISLKAVNANPADVPPSWAPGQPSVTGIFSASYLQSITKSIALGVEWTLQRPYPDTIEPATSFAFRYAPPPSALPLPTTLPAGSTESPYQPVNPKDPTEIFTATYVPAAGMLHSSYWRKLNQRLEVGTEIQCLLTPFSKGEPGRREAVASIGFKLDTVYATIRAAVETTGKIATVLEEKIAPGLSFQLNGEIDYAKGGAGRVGFGFTFEQ</sequence>
<keyword evidence="8" id="KW-0496">Mitochondrion</keyword>
<comment type="subcellular location">
    <subcellularLocation>
        <location evidence="1">Mitochondrion outer membrane</location>
        <topology evidence="1">Multi-pass membrane protein</topology>
    </subcellularLocation>
</comment>
<name>A0AAD5UGR5_9FUNG</name>
<dbReference type="GO" id="GO:0008320">
    <property type="term" value="F:protein transmembrane transporter activity"/>
    <property type="evidence" value="ECO:0007669"/>
    <property type="project" value="InterPro"/>
</dbReference>
<evidence type="ECO:0000256" key="3">
    <source>
        <dbReference type="ARBA" id="ARBA00022448"/>
    </source>
</evidence>
<accession>A0AAD5UGR5</accession>
<evidence type="ECO:0000256" key="6">
    <source>
        <dbReference type="ARBA" id="ARBA00022787"/>
    </source>
</evidence>
<proteinExistence type="inferred from homology"/>
<evidence type="ECO:0000256" key="7">
    <source>
        <dbReference type="ARBA" id="ARBA00022927"/>
    </source>
</evidence>
<dbReference type="Gene3D" id="2.40.160.10">
    <property type="entry name" value="Porin"/>
    <property type="match status" value="1"/>
</dbReference>
<evidence type="ECO:0000256" key="5">
    <source>
        <dbReference type="ARBA" id="ARBA00022692"/>
    </source>
</evidence>
<dbReference type="EMBL" id="JADGKB010000035">
    <property type="protein sequence ID" value="KAJ3257712.1"/>
    <property type="molecule type" value="Genomic_DNA"/>
</dbReference>
<dbReference type="CDD" id="cd07305">
    <property type="entry name" value="Porin3_Tom40"/>
    <property type="match status" value="1"/>
</dbReference>
<evidence type="ECO:0000313" key="11">
    <source>
        <dbReference type="Proteomes" id="UP001210925"/>
    </source>
</evidence>
<dbReference type="Proteomes" id="UP001210925">
    <property type="component" value="Unassembled WGS sequence"/>
</dbReference>
<keyword evidence="9" id="KW-0472">Membrane</keyword>
<keyword evidence="7" id="KW-0653">Protein transport</keyword>
<reference evidence="10" key="1">
    <citation type="submission" date="2020-05" db="EMBL/GenBank/DDBJ databases">
        <title>Phylogenomic resolution of chytrid fungi.</title>
        <authorList>
            <person name="Stajich J.E."/>
            <person name="Amses K."/>
            <person name="Simmons R."/>
            <person name="Seto K."/>
            <person name="Myers J."/>
            <person name="Bonds A."/>
            <person name="Quandt C.A."/>
            <person name="Barry K."/>
            <person name="Liu P."/>
            <person name="Grigoriev I."/>
            <person name="Longcore J.E."/>
            <person name="James T.Y."/>
        </authorList>
    </citation>
    <scope>NUCLEOTIDE SEQUENCE</scope>
    <source>
        <strain evidence="10">PLAUS21</strain>
    </source>
</reference>
<dbReference type="GO" id="GO:0005741">
    <property type="term" value="C:mitochondrial outer membrane"/>
    <property type="evidence" value="ECO:0007669"/>
    <property type="project" value="UniProtKB-SubCell"/>
</dbReference>
<organism evidence="10 11">
    <name type="scientific">Boothiomyces macroporosus</name>
    <dbReference type="NCBI Taxonomy" id="261099"/>
    <lineage>
        <taxon>Eukaryota</taxon>
        <taxon>Fungi</taxon>
        <taxon>Fungi incertae sedis</taxon>
        <taxon>Chytridiomycota</taxon>
        <taxon>Chytridiomycota incertae sedis</taxon>
        <taxon>Chytridiomycetes</taxon>
        <taxon>Rhizophydiales</taxon>
        <taxon>Terramycetaceae</taxon>
        <taxon>Boothiomyces</taxon>
    </lineage>
</organism>
<keyword evidence="4" id="KW-1134">Transmembrane beta strand</keyword>
<dbReference type="AlphaFoldDB" id="A0AAD5UGR5"/>
<keyword evidence="3" id="KW-0813">Transport</keyword>
<evidence type="ECO:0000256" key="9">
    <source>
        <dbReference type="ARBA" id="ARBA00023136"/>
    </source>
</evidence>
<keyword evidence="6" id="KW-1000">Mitochondrion outer membrane</keyword>
<evidence type="ECO:0000313" key="10">
    <source>
        <dbReference type="EMBL" id="KAJ3257712.1"/>
    </source>
</evidence>
<dbReference type="Pfam" id="PF01459">
    <property type="entry name" value="Porin_3"/>
    <property type="match status" value="1"/>
</dbReference>
<dbReference type="InterPro" id="IPR023614">
    <property type="entry name" value="Porin_dom_sf"/>
</dbReference>
<keyword evidence="11" id="KW-1185">Reference proteome</keyword>
<dbReference type="InterPro" id="IPR027246">
    <property type="entry name" value="Porin_Euk/Tom40"/>
</dbReference>
<dbReference type="PANTHER" id="PTHR10802">
    <property type="entry name" value="MITOCHONDRIAL IMPORT RECEPTOR SUBUNIT TOM40"/>
    <property type="match status" value="1"/>
</dbReference>
<dbReference type="InterPro" id="IPR037930">
    <property type="entry name" value="Tom40"/>
</dbReference>
<dbReference type="GO" id="GO:0030150">
    <property type="term" value="P:protein import into mitochondrial matrix"/>
    <property type="evidence" value="ECO:0007669"/>
    <property type="project" value="InterPro"/>
</dbReference>
<evidence type="ECO:0000256" key="4">
    <source>
        <dbReference type="ARBA" id="ARBA00022452"/>
    </source>
</evidence>
<evidence type="ECO:0000256" key="8">
    <source>
        <dbReference type="ARBA" id="ARBA00023128"/>
    </source>
</evidence>
<evidence type="ECO:0000256" key="2">
    <source>
        <dbReference type="ARBA" id="ARBA00010510"/>
    </source>
</evidence>
<comment type="similarity">
    <text evidence="2">Belongs to the Tom40 family.</text>
</comment>